<accession>A0A0U5CQH0</accession>
<feature type="domain" description="Nephrocystin 3-like N-terminal" evidence="2">
    <location>
        <begin position="283"/>
        <end position="455"/>
    </location>
</feature>
<dbReference type="InterPro" id="IPR056693">
    <property type="entry name" value="DUF7791"/>
</dbReference>
<dbReference type="Pfam" id="PF25053">
    <property type="entry name" value="DUF7791"/>
    <property type="match status" value="1"/>
</dbReference>
<evidence type="ECO:0000313" key="5">
    <source>
        <dbReference type="Proteomes" id="UP000054771"/>
    </source>
</evidence>
<protein>
    <recommendedName>
        <fullName evidence="6">NACHT domain-containing protein</fullName>
    </recommendedName>
</protein>
<sequence length="994" mass="113744">MDALAAVGLASNIISFIDFSCELITGARDIYKSGDGRTSENATLESILVDLEDFSQGLVTDLKATTSNEKALLRLSTDCLRLSQELSGVLAKLKVSGGNRKWKSLRTKWASMRKERDITSMESRLSSYRGQILIRLQFMLGQQQSSFKASLDEIQMQAQTFHNVHGKQLDTLRTGLLAEIGRMRDMFQAVSQRESADNGNSFGGISVTGLCALLAQLRELTARVPAENQLLARLYFPSLYYREDAVAPSEARTFQWLVDHVYDSEGMYKTSAEVWGSKGNTRRNFLKWLNSGDGIFHVSGKAGSGKSTLMKLLCDSPRVHDELQSWAGPRVLVFARFFFWIGGDELQRSLQGLYRAILFDVLRQCPDLILRIFPESDTSPRCDPRIRHLPPFRQQEVEAAFLRLINLPDISDYRICLFIDGLDEYQGDSVDYWTLAKNLNEWTKSGSVKMCVSSRPYTEFLQSFGLCSEKQIHLHTLTETDIRGYCQAMMKKDPQFESIKEDYQEFAEEIVRRARGVFLWARLATRSFLAGVGYHDSSHTLRQKLESIPDDVMALFDQMLDRVDSLNRLRAAKLLLIAVRLVSHQLPAIIFSWLDDLDDPHFPFQFQCERTLQDATRRVESVKRKLDSLTKGMLELQTSYNGIDDEYRVQFFHRSIYEYICDSKAHHLRQQVPNFNVQEACCRLLLGYLKWCRERDPEVREPLKFWSCQLKYFEILEDLKGSPIIRQYLDGFLRLSGNQPESPCLTIQGGHPLLISQPFPFRPLHPLCLILHYGHVQYVRDAILADTQLLHNSHVPRILLLISAIAGHSEIVRLLVQNGVSPHSNAPVLMPGNNRELKASLWIVILSACAQEMLNNDTSTHARTIHEFLTLDPSLDHNVYFLIGHGSDGNMSFESTKKIVSLQGLLGLCNTPGSQELIRLIWWREKFNWWSRLGGIFSLAPSNDTTWSQLLSMKYEPLSLKFIGQGRKYKFNSIYSAHTRDEEFRAWRKLEVRK</sequence>
<organism evidence="4 5">
    <name type="scientific">Aspergillus calidoustus</name>
    <dbReference type="NCBI Taxonomy" id="454130"/>
    <lineage>
        <taxon>Eukaryota</taxon>
        <taxon>Fungi</taxon>
        <taxon>Dikarya</taxon>
        <taxon>Ascomycota</taxon>
        <taxon>Pezizomycotina</taxon>
        <taxon>Eurotiomycetes</taxon>
        <taxon>Eurotiomycetidae</taxon>
        <taxon>Eurotiales</taxon>
        <taxon>Aspergillaceae</taxon>
        <taxon>Aspergillus</taxon>
        <taxon>Aspergillus subgen. Nidulantes</taxon>
    </lineage>
</organism>
<dbReference type="STRING" id="454130.A0A0U5CQH0"/>
<keyword evidence="5" id="KW-1185">Reference proteome</keyword>
<evidence type="ECO:0000256" key="1">
    <source>
        <dbReference type="ARBA" id="ARBA00022737"/>
    </source>
</evidence>
<evidence type="ECO:0000259" key="3">
    <source>
        <dbReference type="Pfam" id="PF25053"/>
    </source>
</evidence>
<dbReference type="PANTHER" id="PTHR10039:SF5">
    <property type="entry name" value="NACHT DOMAIN-CONTAINING PROTEIN"/>
    <property type="match status" value="1"/>
</dbReference>
<dbReference type="Gene3D" id="3.40.50.300">
    <property type="entry name" value="P-loop containing nucleotide triphosphate hydrolases"/>
    <property type="match status" value="1"/>
</dbReference>
<dbReference type="OMA" id="DIAHYKT"/>
<evidence type="ECO:0008006" key="6">
    <source>
        <dbReference type="Google" id="ProtNLM"/>
    </source>
</evidence>
<keyword evidence="1" id="KW-0677">Repeat</keyword>
<dbReference type="PANTHER" id="PTHR10039">
    <property type="entry name" value="AMELOGENIN"/>
    <property type="match status" value="1"/>
</dbReference>
<gene>
    <name evidence="4" type="ORF">ASPCAL08391</name>
</gene>
<dbReference type="InterPro" id="IPR027417">
    <property type="entry name" value="P-loop_NTPase"/>
</dbReference>
<evidence type="ECO:0000259" key="2">
    <source>
        <dbReference type="Pfam" id="PF24883"/>
    </source>
</evidence>
<reference evidence="5" key="1">
    <citation type="journal article" date="2016" name="Genome Announc.">
        <title>Draft genome sequences of fungus Aspergillus calidoustus.</title>
        <authorList>
            <person name="Horn F."/>
            <person name="Linde J."/>
            <person name="Mattern D.J."/>
            <person name="Walther G."/>
            <person name="Guthke R."/>
            <person name="Scherlach K."/>
            <person name="Martin K."/>
            <person name="Brakhage A.A."/>
            <person name="Petzke L."/>
            <person name="Valiante V."/>
        </authorList>
    </citation>
    <scope>NUCLEOTIDE SEQUENCE [LARGE SCALE GENOMIC DNA]</scope>
    <source>
        <strain evidence="5">SF006504</strain>
    </source>
</reference>
<dbReference type="EMBL" id="CDMC01000006">
    <property type="protein sequence ID" value="CEN61742.1"/>
    <property type="molecule type" value="Genomic_DNA"/>
</dbReference>
<feature type="domain" description="DUF7791" evidence="3">
    <location>
        <begin position="568"/>
        <end position="689"/>
    </location>
</feature>
<dbReference type="Proteomes" id="UP000054771">
    <property type="component" value="Unassembled WGS sequence"/>
</dbReference>
<evidence type="ECO:0000313" key="4">
    <source>
        <dbReference type="EMBL" id="CEN61742.1"/>
    </source>
</evidence>
<name>A0A0U5CQH0_ASPCI</name>
<dbReference type="OrthoDB" id="443402at2759"/>
<dbReference type="InterPro" id="IPR056884">
    <property type="entry name" value="NPHP3-like_N"/>
</dbReference>
<dbReference type="SUPFAM" id="SSF52540">
    <property type="entry name" value="P-loop containing nucleoside triphosphate hydrolases"/>
    <property type="match status" value="1"/>
</dbReference>
<dbReference type="AlphaFoldDB" id="A0A0U5CQH0"/>
<dbReference type="Pfam" id="PF24883">
    <property type="entry name" value="NPHP3_N"/>
    <property type="match status" value="1"/>
</dbReference>
<proteinExistence type="predicted"/>